<dbReference type="Proteomes" id="UP000322699">
    <property type="component" value="Unassembled WGS sequence"/>
</dbReference>
<proteinExistence type="predicted"/>
<organism evidence="2 3">
    <name type="scientific">Rubripirellula obstinata</name>
    <dbReference type="NCBI Taxonomy" id="406547"/>
    <lineage>
        <taxon>Bacteria</taxon>
        <taxon>Pseudomonadati</taxon>
        <taxon>Planctomycetota</taxon>
        <taxon>Planctomycetia</taxon>
        <taxon>Pirellulales</taxon>
        <taxon>Pirellulaceae</taxon>
        <taxon>Rubripirellula</taxon>
    </lineage>
</organism>
<comment type="caution">
    <text evidence="2">The sequence shown here is derived from an EMBL/GenBank/DDBJ whole genome shotgun (WGS) entry which is preliminary data.</text>
</comment>
<dbReference type="GO" id="GO:0016740">
    <property type="term" value="F:transferase activity"/>
    <property type="evidence" value="ECO:0007669"/>
    <property type="project" value="UniProtKB-KW"/>
</dbReference>
<name>A0A5B1CKG2_9BACT</name>
<feature type="domain" description="Glycosyltransferase 2-like" evidence="1">
    <location>
        <begin position="6"/>
        <end position="110"/>
    </location>
</feature>
<protein>
    <submittedName>
        <fullName evidence="2">Glycosyl transferase family 2</fullName>
    </submittedName>
</protein>
<dbReference type="InterPro" id="IPR029044">
    <property type="entry name" value="Nucleotide-diphossugar_trans"/>
</dbReference>
<dbReference type="Pfam" id="PF00535">
    <property type="entry name" value="Glycos_transf_2"/>
    <property type="match status" value="1"/>
</dbReference>
<dbReference type="InterPro" id="IPR001173">
    <property type="entry name" value="Glyco_trans_2-like"/>
</dbReference>
<dbReference type="EMBL" id="VRLW01000001">
    <property type="protein sequence ID" value="KAA1259814.1"/>
    <property type="molecule type" value="Genomic_DNA"/>
</dbReference>
<dbReference type="AlphaFoldDB" id="A0A5B1CKG2"/>
<dbReference type="CDD" id="cd00761">
    <property type="entry name" value="Glyco_tranf_GTA_type"/>
    <property type="match status" value="1"/>
</dbReference>
<keyword evidence="3" id="KW-1185">Reference proteome</keyword>
<accession>A0A5B1CKG2</accession>
<evidence type="ECO:0000313" key="2">
    <source>
        <dbReference type="EMBL" id="KAA1259814.1"/>
    </source>
</evidence>
<evidence type="ECO:0000259" key="1">
    <source>
        <dbReference type="Pfam" id="PF00535"/>
    </source>
</evidence>
<dbReference type="SUPFAM" id="SSF53448">
    <property type="entry name" value="Nucleotide-diphospho-sugar transferases"/>
    <property type="match status" value="1"/>
</dbReference>
<reference evidence="2 3" key="1">
    <citation type="submission" date="2019-08" db="EMBL/GenBank/DDBJ databases">
        <title>Deep-cultivation of Planctomycetes and their phenomic and genomic characterization uncovers novel biology.</title>
        <authorList>
            <person name="Wiegand S."/>
            <person name="Jogler M."/>
            <person name="Boedeker C."/>
            <person name="Pinto D."/>
            <person name="Vollmers J."/>
            <person name="Rivas-Marin E."/>
            <person name="Kohn T."/>
            <person name="Peeters S.H."/>
            <person name="Heuer A."/>
            <person name="Rast P."/>
            <person name="Oberbeckmann S."/>
            <person name="Bunk B."/>
            <person name="Jeske O."/>
            <person name="Meyerdierks A."/>
            <person name="Storesund J.E."/>
            <person name="Kallscheuer N."/>
            <person name="Luecker S."/>
            <person name="Lage O.M."/>
            <person name="Pohl T."/>
            <person name="Merkel B.J."/>
            <person name="Hornburger P."/>
            <person name="Mueller R.-W."/>
            <person name="Bruemmer F."/>
            <person name="Labrenz M."/>
            <person name="Spormann A.M."/>
            <person name="Op Den Camp H."/>
            <person name="Overmann J."/>
            <person name="Amann R."/>
            <person name="Jetten M.S.M."/>
            <person name="Mascher T."/>
            <person name="Medema M.H."/>
            <person name="Devos D.P."/>
            <person name="Kaster A.-K."/>
            <person name="Ovreas L."/>
            <person name="Rohde M."/>
            <person name="Galperin M.Y."/>
            <person name="Jogler C."/>
        </authorList>
    </citation>
    <scope>NUCLEOTIDE SEQUENCE [LARGE SCALE GENOMIC DNA]</scope>
    <source>
        <strain evidence="2 3">LF1</strain>
    </source>
</reference>
<gene>
    <name evidence="2" type="ORF">LF1_23510</name>
</gene>
<sequence length="337" mass="37895">MNLGVDWEVVLVDNRSADKTVDIASRKWTELGDPAPLSIVFEEQAGLSFARKKGIASSSFDLLILCDDDNWLDEQYAQILFDIFEADQEVGACGGLGTSVTSKSIDVPQWFLKFEHQYAVGSQNTGEGEVKRDWVFGAGMGIRRDALNHIENNGFVSLLKDRTGASLSSGGDVELCYALRLAGYKIWYSPRLKFKHEIPEARLTWAYITNLMTSKGQAIDGLQPYRNAISGSIQQKAPHWIQILMFRLLKHLIATLKHLVSLGESRQSRHLSRLSSKGNLQSILKLRSRIRANYEQVFRLSENLKSSRKGESCRPLLPLDRVTHKITKRVSVDDESV</sequence>
<dbReference type="InterPro" id="IPR050834">
    <property type="entry name" value="Glycosyltransf_2"/>
</dbReference>
<dbReference type="PANTHER" id="PTHR43685:SF2">
    <property type="entry name" value="GLYCOSYLTRANSFERASE 2-LIKE DOMAIN-CONTAINING PROTEIN"/>
    <property type="match status" value="1"/>
</dbReference>
<evidence type="ECO:0000313" key="3">
    <source>
        <dbReference type="Proteomes" id="UP000322699"/>
    </source>
</evidence>
<keyword evidence="2" id="KW-0808">Transferase</keyword>
<dbReference type="PANTHER" id="PTHR43685">
    <property type="entry name" value="GLYCOSYLTRANSFERASE"/>
    <property type="match status" value="1"/>
</dbReference>
<dbReference type="Gene3D" id="3.90.550.10">
    <property type="entry name" value="Spore Coat Polysaccharide Biosynthesis Protein SpsA, Chain A"/>
    <property type="match status" value="1"/>
</dbReference>